<sequence length="598" mass="65760">MSSFNLNDLGTELQDVTQNNAGIGVSFAKKSLKLDTEEDALEIVKAIRACTNLEYLDLEGNTLGPLAAKAVAQALEENGSLMKRALWKDMFTGRLKSEIPKALEYLGSALCTAGTHLFELDLSDNAFGPIGIEGLANFLTSSSCYTLRVLRLDNNGLGISGGKMLAKALLDCYNNSFEAGSPPLALKVFVAGRNRLENEGAKALASVFQKLTSLEEVAMPQNGIYHEGITALANGLSYNPGLRILNLNDNTVGLKGAQAIAKALPNFKNLEQLNLGDCLLKTRGSMVLAEALGVEGSYPSLTELNLSYNEIKTKGANPIALAMADKKHLATLQLDGNNFGKEGCTILRDSLTISERIGSLSTLDDDESDKEDREKDEEENEEENDEESDEKSDESENESKENRDINKDTIINGNIIRSKISVIDFLKSPTGENLLLLQDDIIQDFITYAKNSSNSDSSSELKFIEEYTRIIMKVSALSTSGYVDVRLRAQNLTDALYSKLCFFAIENDQVSIWNNALLVNLGLIKAEDKNSGKIDWNLEGCFKALEIVSQKDYFLQETRNTLKFFLEKPIRISKKKVMDSLQDSKDSLKTVLDRIQST</sequence>
<dbReference type="SUPFAM" id="SSF69099">
    <property type="entry name" value="Ran-GTPase activating protein 1 (RanGAP1), C-terminal domain"/>
    <property type="match status" value="1"/>
</dbReference>
<feature type="domain" description="Ran-GTPase activating protein 1 C-terminal" evidence="5">
    <location>
        <begin position="403"/>
        <end position="592"/>
    </location>
</feature>
<accession>A0A8B9AY94</accession>
<dbReference type="GO" id="GO:0048471">
    <property type="term" value="C:perinuclear region of cytoplasm"/>
    <property type="evidence" value="ECO:0007669"/>
    <property type="project" value="TreeGrafter"/>
</dbReference>
<dbReference type="InterPro" id="IPR032675">
    <property type="entry name" value="LRR_dom_sf"/>
</dbReference>
<dbReference type="Gene3D" id="3.80.10.10">
    <property type="entry name" value="Ribonuclease Inhibitor"/>
    <property type="match status" value="1"/>
</dbReference>
<dbReference type="PANTHER" id="PTHR24113">
    <property type="entry name" value="RAN GTPASE-ACTIVATING PROTEIN 1"/>
    <property type="match status" value="1"/>
</dbReference>
<dbReference type="GO" id="GO:0005096">
    <property type="term" value="F:GTPase activator activity"/>
    <property type="evidence" value="ECO:0007669"/>
    <property type="project" value="UniProtKB-KW"/>
</dbReference>
<dbReference type="InterPro" id="IPR027038">
    <property type="entry name" value="RanGap"/>
</dbReference>
<reference evidence="8" key="2">
    <citation type="submission" date="2025-04" db="UniProtKB">
        <authorList>
            <consortium name="RefSeq"/>
        </authorList>
    </citation>
    <scope>IDENTIFICATION</scope>
    <source>
        <strain evidence="8">DH4</strain>
        <tissue evidence="8">Whole body</tissue>
    </source>
</reference>
<dbReference type="OrthoDB" id="184583at2759"/>
<dbReference type="SUPFAM" id="SSF52047">
    <property type="entry name" value="RNI-like"/>
    <property type="match status" value="1"/>
</dbReference>
<evidence type="ECO:0000256" key="4">
    <source>
        <dbReference type="SAM" id="MobiDB-lite"/>
    </source>
</evidence>
<dbReference type="RefSeq" id="XP_395378.4">
    <property type="nucleotide sequence ID" value="XM_395378.6"/>
</dbReference>
<dbReference type="Pfam" id="PF07834">
    <property type="entry name" value="RanGAP1_C"/>
    <property type="match status" value="1"/>
</dbReference>
<dbReference type="GO" id="GO:0007165">
    <property type="term" value="P:signal transduction"/>
    <property type="evidence" value="ECO:0007669"/>
    <property type="project" value="InterPro"/>
</dbReference>
<dbReference type="InterPro" id="IPR001611">
    <property type="entry name" value="Leu-rich_rpt"/>
</dbReference>
<accession>A0A7M7R5V8</accession>
<dbReference type="Proteomes" id="UP000005203">
    <property type="component" value="Linkage group LG7"/>
</dbReference>
<evidence type="ECO:0000313" key="7">
    <source>
        <dbReference type="Proteomes" id="UP000005203"/>
    </source>
</evidence>
<gene>
    <name evidence="6" type="primary">411909</name>
    <name evidence="8" type="synonym">LOC411909</name>
</gene>
<evidence type="ECO:0000313" key="8">
    <source>
        <dbReference type="RefSeq" id="XP_395378.4"/>
    </source>
</evidence>
<dbReference type="Pfam" id="PF13516">
    <property type="entry name" value="LRR_6"/>
    <property type="match status" value="4"/>
</dbReference>
<dbReference type="AlphaFoldDB" id="A0A7M7R5V8"/>
<protein>
    <submittedName>
        <fullName evidence="8">Ran GTPase-activating protein 1 isoform X1</fullName>
    </submittedName>
</protein>
<dbReference type="GO" id="GO:0031267">
    <property type="term" value="F:small GTPase binding"/>
    <property type="evidence" value="ECO:0007669"/>
    <property type="project" value="TreeGrafter"/>
</dbReference>
<evidence type="ECO:0000256" key="2">
    <source>
        <dbReference type="ARBA" id="ARBA00022614"/>
    </source>
</evidence>
<dbReference type="CDD" id="cd00116">
    <property type="entry name" value="LRR_RI"/>
    <property type="match status" value="1"/>
</dbReference>
<dbReference type="GO" id="GO:0005829">
    <property type="term" value="C:cytosol"/>
    <property type="evidence" value="ECO:0007669"/>
    <property type="project" value="TreeGrafter"/>
</dbReference>
<feature type="compositionally biased region" description="Acidic residues" evidence="4">
    <location>
        <begin position="363"/>
        <end position="396"/>
    </location>
</feature>
<dbReference type="InterPro" id="IPR009109">
    <property type="entry name" value="Ran_GTPase_activating_1_C"/>
</dbReference>
<reference evidence="6" key="1">
    <citation type="submission" date="2021-01" db="UniProtKB">
        <authorList>
            <consortium name="EnsemblMetazoa"/>
        </authorList>
    </citation>
    <scope>IDENTIFICATION</scope>
    <source>
        <strain evidence="6">DH4</strain>
    </source>
</reference>
<dbReference type="SMART" id="SM00368">
    <property type="entry name" value="LRR_RI"/>
    <property type="match status" value="8"/>
</dbReference>
<keyword evidence="2" id="KW-0433">Leucine-rich repeat</keyword>
<dbReference type="InterPro" id="IPR036720">
    <property type="entry name" value="RanGAP1_C_sf"/>
</dbReference>
<evidence type="ECO:0000256" key="3">
    <source>
        <dbReference type="ARBA" id="ARBA00022737"/>
    </source>
</evidence>
<dbReference type="Gene3D" id="1.25.40.200">
    <property type="entry name" value="Ran-GTPase activating protein 1, C-terminal domain"/>
    <property type="match status" value="1"/>
</dbReference>
<name>A0A7M7R5V8_APIME</name>
<dbReference type="GO" id="GO:0005634">
    <property type="term" value="C:nucleus"/>
    <property type="evidence" value="ECO:0007669"/>
    <property type="project" value="TreeGrafter"/>
</dbReference>
<evidence type="ECO:0000259" key="5">
    <source>
        <dbReference type="Pfam" id="PF07834"/>
    </source>
</evidence>
<evidence type="ECO:0000313" key="6">
    <source>
        <dbReference type="EnsemblMetazoa" id="XP_395378"/>
    </source>
</evidence>
<evidence type="ECO:0000256" key="1">
    <source>
        <dbReference type="ARBA" id="ARBA00022468"/>
    </source>
</evidence>
<keyword evidence="7" id="KW-1185">Reference proteome</keyword>
<dbReference type="GO" id="GO:0006913">
    <property type="term" value="P:nucleocytoplasmic transport"/>
    <property type="evidence" value="ECO:0007669"/>
    <property type="project" value="TreeGrafter"/>
</dbReference>
<keyword evidence="1" id="KW-0343">GTPase activation</keyword>
<dbReference type="EnsemblMetazoa" id="XM_395378">
    <property type="protein sequence ID" value="XP_395378"/>
    <property type="gene ID" value="LOC411909"/>
</dbReference>
<feature type="region of interest" description="Disordered" evidence="4">
    <location>
        <begin position="358"/>
        <end position="405"/>
    </location>
</feature>
<dbReference type="OMA" id="NGSMEAW"/>
<proteinExistence type="predicted"/>
<dbReference type="PANTHER" id="PTHR24113:SF12">
    <property type="entry name" value="RAN GTPASE-ACTIVATING PROTEIN 1"/>
    <property type="match status" value="1"/>
</dbReference>
<keyword evidence="3" id="KW-0677">Repeat</keyword>
<organism evidence="6">
    <name type="scientific">Apis mellifera</name>
    <name type="common">Honeybee</name>
    <dbReference type="NCBI Taxonomy" id="7460"/>
    <lineage>
        <taxon>Eukaryota</taxon>
        <taxon>Metazoa</taxon>
        <taxon>Ecdysozoa</taxon>
        <taxon>Arthropoda</taxon>
        <taxon>Hexapoda</taxon>
        <taxon>Insecta</taxon>
        <taxon>Pterygota</taxon>
        <taxon>Neoptera</taxon>
        <taxon>Endopterygota</taxon>
        <taxon>Hymenoptera</taxon>
        <taxon>Apocrita</taxon>
        <taxon>Aculeata</taxon>
        <taxon>Apoidea</taxon>
        <taxon>Anthophila</taxon>
        <taxon>Apidae</taxon>
        <taxon>Apis</taxon>
    </lineage>
</organism>